<comment type="caution">
    <text evidence="4">The sequence shown here is derived from an EMBL/GenBank/DDBJ whole genome shotgun (WGS) entry which is preliminary data.</text>
</comment>
<dbReference type="GO" id="GO:0051087">
    <property type="term" value="F:protein-folding chaperone binding"/>
    <property type="evidence" value="ECO:0007669"/>
    <property type="project" value="TreeGrafter"/>
</dbReference>
<evidence type="ECO:0000256" key="2">
    <source>
        <dbReference type="SAM" id="MobiDB-lite"/>
    </source>
</evidence>
<evidence type="ECO:0000256" key="1">
    <source>
        <dbReference type="ARBA" id="ARBA00025733"/>
    </source>
</evidence>
<dbReference type="InterPro" id="IPR045250">
    <property type="entry name" value="p23-like"/>
</dbReference>
<dbReference type="PROSITE" id="PS51203">
    <property type="entry name" value="CS"/>
    <property type="match status" value="1"/>
</dbReference>
<dbReference type="GO" id="GO:0006457">
    <property type="term" value="P:protein folding"/>
    <property type="evidence" value="ECO:0007669"/>
    <property type="project" value="TreeGrafter"/>
</dbReference>
<dbReference type="FunFam" id="2.60.40.790:FF:000013">
    <property type="entry name" value="Very-long-chain (3R)-3-hydroxyacyl-CoA dehydratase"/>
    <property type="match status" value="1"/>
</dbReference>
<proteinExistence type="inferred from homology"/>
<feature type="domain" description="CS" evidence="3">
    <location>
        <begin position="7"/>
        <end position="96"/>
    </location>
</feature>
<dbReference type="OrthoDB" id="1564555at2759"/>
<dbReference type="PANTHER" id="PTHR22932">
    <property type="entry name" value="TELOMERASE-BINDING PROTEIN P23 HSP90 CO-CHAPERONE"/>
    <property type="match status" value="1"/>
</dbReference>
<dbReference type="GO" id="GO:0005829">
    <property type="term" value="C:cytosol"/>
    <property type="evidence" value="ECO:0007669"/>
    <property type="project" value="TreeGrafter"/>
</dbReference>
<gene>
    <name evidence="4" type="ORF">AFUS01_LOCUS16611</name>
</gene>
<dbReference type="GO" id="GO:0051131">
    <property type="term" value="P:chaperone-mediated protein complex assembly"/>
    <property type="evidence" value="ECO:0007669"/>
    <property type="project" value="TreeGrafter"/>
</dbReference>
<feature type="compositionally biased region" description="Gly residues" evidence="2">
    <location>
        <begin position="125"/>
        <end position="143"/>
    </location>
</feature>
<evidence type="ECO:0000259" key="3">
    <source>
        <dbReference type="PROSITE" id="PS51203"/>
    </source>
</evidence>
<dbReference type="GO" id="GO:0051879">
    <property type="term" value="F:Hsp90 protein binding"/>
    <property type="evidence" value="ECO:0007669"/>
    <property type="project" value="InterPro"/>
</dbReference>
<dbReference type="GO" id="GO:0005634">
    <property type="term" value="C:nucleus"/>
    <property type="evidence" value="ECO:0007669"/>
    <property type="project" value="TreeGrafter"/>
</dbReference>
<accession>A0A8J2JVW9</accession>
<feature type="compositionally biased region" description="Gly residues" evidence="2">
    <location>
        <begin position="154"/>
        <end position="166"/>
    </location>
</feature>
<name>A0A8J2JVW9_9HEXA</name>
<feature type="compositionally biased region" description="Acidic residues" evidence="2">
    <location>
        <begin position="172"/>
        <end position="192"/>
    </location>
</feature>
<dbReference type="InterPro" id="IPR007052">
    <property type="entry name" value="CS_dom"/>
</dbReference>
<organism evidence="4 5">
    <name type="scientific">Allacma fusca</name>
    <dbReference type="NCBI Taxonomy" id="39272"/>
    <lineage>
        <taxon>Eukaryota</taxon>
        <taxon>Metazoa</taxon>
        <taxon>Ecdysozoa</taxon>
        <taxon>Arthropoda</taxon>
        <taxon>Hexapoda</taxon>
        <taxon>Collembola</taxon>
        <taxon>Symphypleona</taxon>
        <taxon>Sminthuridae</taxon>
        <taxon>Allacma</taxon>
    </lineage>
</organism>
<dbReference type="Proteomes" id="UP000708208">
    <property type="component" value="Unassembled WGS sequence"/>
</dbReference>
<feature type="region of interest" description="Disordered" evidence="2">
    <location>
        <begin position="114"/>
        <end position="192"/>
    </location>
</feature>
<dbReference type="Pfam" id="PF04969">
    <property type="entry name" value="CS"/>
    <property type="match status" value="1"/>
</dbReference>
<reference evidence="4" key="1">
    <citation type="submission" date="2021-06" db="EMBL/GenBank/DDBJ databases">
        <authorList>
            <person name="Hodson N. C."/>
            <person name="Mongue J. A."/>
            <person name="Jaron S. K."/>
        </authorList>
    </citation>
    <scope>NUCLEOTIDE SEQUENCE</scope>
</reference>
<keyword evidence="5" id="KW-1185">Reference proteome</keyword>
<sequence length="192" mass="20998">MSSNSTLLTPSVMWAQRPNCIFLTICLEDCQNPSVKVEPNTIYFRGVGGTDKKEYELNLELYEPVLPDQSLHKVRDRGIEFCLKKEKEGPYWPRLPKTQGKYHWLKIDFNKWKDEEDSDDEERVGGGGGGGGGGGPGGFGGGDADFEEMMKQMGGLGGMGGMGGMGEKPNLDDLDGPGETDSDDENDLPDLE</sequence>
<dbReference type="AlphaFoldDB" id="A0A8J2JVW9"/>
<dbReference type="CDD" id="cd06465">
    <property type="entry name" value="p23_hB-ind1_like"/>
    <property type="match status" value="1"/>
</dbReference>
<evidence type="ECO:0000313" key="5">
    <source>
        <dbReference type="Proteomes" id="UP000708208"/>
    </source>
</evidence>
<dbReference type="PANTHER" id="PTHR22932:SF1">
    <property type="entry name" value="CO-CHAPERONE PROTEIN DAF-41"/>
    <property type="match status" value="1"/>
</dbReference>
<dbReference type="EMBL" id="CAJVCH010153827">
    <property type="protein sequence ID" value="CAG7727785.1"/>
    <property type="molecule type" value="Genomic_DNA"/>
</dbReference>
<protein>
    <recommendedName>
        <fullName evidence="3">CS domain-containing protein</fullName>
    </recommendedName>
</protein>
<comment type="similarity">
    <text evidence="1">Belongs to the p23/wos2 family.</text>
</comment>
<evidence type="ECO:0000313" key="4">
    <source>
        <dbReference type="EMBL" id="CAG7727785.1"/>
    </source>
</evidence>